<dbReference type="EMBL" id="UINC01036940">
    <property type="protein sequence ID" value="SVB31670.1"/>
    <property type="molecule type" value="Genomic_DNA"/>
</dbReference>
<feature type="transmembrane region" description="Helical" evidence="5">
    <location>
        <begin position="209"/>
        <end position="226"/>
    </location>
</feature>
<sequence length="300" mass="33273">MAFKLSPNVLAIFLMIMSVGAASGLDSVVKFVANEGMHPIQIVFFRNLFGLVVLLPLFLKSGFYQLRTSRLSFHILRGGIHSTSMISWFIAITLIPLADATALSFLTPIYASVGAILIMGEPSRQPRWIAIAIGFIGMLVILRPGFAEISLGSILVVSSGIAMATSKLMAKSLTRTDTPATIVFFMSLMVTFISFFPALFFWKWPPLELWFWLLMLGAGGSFAHIVQTHSYRIGEITVVEPMSYFRLIWATAFGFLLFGEVPEIWTWIGTVIIIMGALLLTREESQKKDQVPEIASIDHT</sequence>
<dbReference type="PANTHER" id="PTHR22911">
    <property type="entry name" value="ACYL-MALONYL CONDENSING ENZYME-RELATED"/>
    <property type="match status" value="1"/>
</dbReference>
<keyword evidence="4 5" id="KW-0472">Membrane</keyword>
<feature type="transmembrane region" description="Helical" evidence="5">
    <location>
        <begin position="182"/>
        <end position="203"/>
    </location>
</feature>
<dbReference type="GO" id="GO:0016020">
    <property type="term" value="C:membrane"/>
    <property type="evidence" value="ECO:0007669"/>
    <property type="project" value="UniProtKB-SubCell"/>
</dbReference>
<dbReference type="AlphaFoldDB" id="A0A382CZR5"/>
<feature type="domain" description="EamA" evidence="6">
    <location>
        <begin position="12"/>
        <end position="142"/>
    </location>
</feature>
<evidence type="ECO:0000256" key="2">
    <source>
        <dbReference type="ARBA" id="ARBA00022692"/>
    </source>
</evidence>
<evidence type="ECO:0000256" key="1">
    <source>
        <dbReference type="ARBA" id="ARBA00004141"/>
    </source>
</evidence>
<feature type="transmembrane region" description="Helical" evidence="5">
    <location>
        <begin position="127"/>
        <end position="146"/>
    </location>
</feature>
<name>A0A382CZR5_9ZZZZ</name>
<comment type="subcellular location">
    <subcellularLocation>
        <location evidence="1">Membrane</location>
        <topology evidence="1">Multi-pass membrane protein</topology>
    </subcellularLocation>
</comment>
<evidence type="ECO:0000313" key="7">
    <source>
        <dbReference type="EMBL" id="SVB31670.1"/>
    </source>
</evidence>
<evidence type="ECO:0000259" key="6">
    <source>
        <dbReference type="Pfam" id="PF00892"/>
    </source>
</evidence>
<evidence type="ECO:0000256" key="4">
    <source>
        <dbReference type="ARBA" id="ARBA00023136"/>
    </source>
</evidence>
<feature type="transmembrane region" description="Helical" evidence="5">
    <location>
        <begin position="40"/>
        <end position="59"/>
    </location>
</feature>
<dbReference type="InterPro" id="IPR000620">
    <property type="entry name" value="EamA_dom"/>
</dbReference>
<dbReference type="PANTHER" id="PTHR22911:SF6">
    <property type="entry name" value="SOLUTE CARRIER FAMILY 35 MEMBER G1"/>
    <property type="match status" value="1"/>
</dbReference>
<feature type="transmembrane region" description="Helical" evidence="5">
    <location>
        <begin position="152"/>
        <end position="170"/>
    </location>
</feature>
<dbReference type="Pfam" id="PF00892">
    <property type="entry name" value="EamA"/>
    <property type="match status" value="2"/>
</dbReference>
<protein>
    <recommendedName>
        <fullName evidence="6">EamA domain-containing protein</fullName>
    </recommendedName>
</protein>
<feature type="transmembrane region" description="Helical" evidence="5">
    <location>
        <begin position="264"/>
        <end position="281"/>
    </location>
</feature>
<proteinExistence type="predicted"/>
<keyword evidence="2 5" id="KW-0812">Transmembrane</keyword>
<dbReference type="SUPFAM" id="SSF103481">
    <property type="entry name" value="Multidrug resistance efflux transporter EmrE"/>
    <property type="match status" value="2"/>
</dbReference>
<dbReference type="InterPro" id="IPR037185">
    <property type="entry name" value="EmrE-like"/>
</dbReference>
<accession>A0A382CZR5</accession>
<keyword evidence="3 5" id="KW-1133">Transmembrane helix</keyword>
<organism evidence="7">
    <name type="scientific">marine metagenome</name>
    <dbReference type="NCBI Taxonomy" id="408172"/>
    <lineage>
        <taxon>unclassified sequences</taxon>
        <taxon>metagenomes</taxon>
        <taxon>ecological metagenomes</taxon>
    </lineage>
</organism>
<gene>
    <name evidence="7" type="ORF">METZ01_LOCUS184524</name>
</gene>
<feature type="domain" description="EamA" evidence="6">
    <location>
        <begin position="151"/>
        <end position="281"/>
    </location>
</feature>
<evidence type="ECO:0000256" key="5">
    <source>
        <dbReference type="SAM" id="Phobius"/>
    </source>
</evidence>
<reference evidence="7" key="1">
    <citation type="submission" date="2018-05" db="EMBL/GenBank/DDBJ databases">
        <authorList>
            <person name="Lanie J.A."/>
            <person name="Ng W.-L."/>
            <person name="Kazmierczak K.M."/>
            <person name="Andrzejewski T.M."/>
            <person name="Davidsen T.M."/>
            <person name="Wayne K.J."/>
            <person name="Tettelin H."/>
            <person name="Glass J.I."/>
            <person name="Rusch D."/>
            <person name="Podicherti R."/>
            <person name="Tsui H.-C.T."/>
            <person name="Winkler M.E."/>
        </authorList>
    </citation>
    <scope>NUCLEOTIDE SEQUENCE</scope>
</reference>
<evidence type="ECO:0000256" key="3">
    <source>
        <dbReference type="ARBA" id="ARBA00022989"/>
    </source>
</evidence>